<keyword evidence="4" id="KW-1185">Reference proteome</keyword>
<proteinExistence type="predicted"/>
<feature type="region of interest" description="Disordered" evidence="1">
    <location>
        <begin position="1"/>
        <end position="22"/>
    </location>
</feature>
<dbReference type="Proteomes" id="UP000076722">
    <property type="component" value="Unassembled WGS sequence"/>
</dbReference>
<dbReference type="OrthoDB" id="3202965at2759"/>
<organism evidence="3 4">
    <name type="scientific">Sistotremastrum niveocremeum HHB9708</name>
    <dbReference type="NCBI Taxonomy" id="1314777"/>
    <lineage>
        <taxon>Eukaryota</taxon>
        <taxon>Fungi</taxon>
        <taxon>Dikarya</taxon>
        <taxon>Basidiomycota</taxon>
        <taxon>Agaricomycotina</taxon>
        <taxon>Agaricomycetes</taxon>
        <taxon>Sistotremastrales</taxon>
        <taxon>Sistotremastraceae</taxon>
        <taxon>Sertulicium</taxon>
        <taxon>Sertulicium niveocremeum</taxon>
    </lineage>
</organism>
<reference evidence="3 4" key="1">
    <citation type="journal article" date="2016" name="Mol. Biol. Evol.">
        <title>Comparative Genomics of Early-Diverging Mushroom-Forming Fungi Provides Insights into the Origins of Lignocellulose Decay Capabilities.</title>
        <authorList>
            <person name="Nagy L.G."/>
            <person name="Riley R."/>
            <person name="Tritt A."/>
            <person name="Adam C."/>
            <person name="Daum C."/>
            <person name="Floudas D."/>
            <person name="Sun H."/>
            <person name="Yadav J.S."/>
            <person name="Pangilinan J."/>
            <person name="Larsson K.H."/>
            <person name="Matsuura K."/>
            <person name="Barry K."/>
            <person name="Labutti K."/>
            <person name="Kuo R."/>
            <person name="Ohm R.A."/>
            <person name="Bhattacharya S.S."/>
            <person name="Shirouzu T."/>
            <person name="Yoshinaga Y."/>
            <person name="Martin F.M."/>
            <person name="Grigoriev I.V."/>
            <person name="Hibbett D.S."/>
        </authorList>
    </citation>
    <scope>NUCLEOTIDE SEQUENCE [LARGE SCALE GENOMIC DNA]</scope>
    <source>
        <strain evidence="3 4">HHB9708</strain>
    </source>
</reference>
<name>A0A164M507_9AGAM</name>
<dbReference type="STRING" id="1314777.A0A164M507"/>
<dbReference type="Pfam" id="PF20209">
    <property type="entry name" value="DUF6570"/>
    <property type="match status" value="1"/>
</dbReference>
<feature type="domain" description="DUF6570" evidence="2">
    <location>
        <begin position="116"/>
        <end position="249"/>
    </location>
</feature>
<feature type="non-terminal residue" evidence="3">
    <location>
        <position position="304"/>
    </location>
</feature>
<evidence type="ECO:0000313" key="3">
    <source>
        <dbReference type="EMBL" id="KZS86368.1"/>
    </source>
</evidence>
<sequence length="304" mass="34061">MVHREEESAGVQEEFPPGPLDESQRERIINDFCMQFETCAIEEAGCACCGVLNLISTMTLLIDHHSSLFRPLYQGNRGVTRQERKSSTESIKVIRGPVLDKSCSHLCIECYELLARGKIPRRSLANGNWIGVVPDCLKQLTFVEQLLISRIRRNRCIVKVKKSGLYKLRANAILFPNPVAEICDVLPPPRADIEEILAFVFTGPSQPTEIDLQRCPLLVRRNKVADALAWLKLNHIEYDNVHISSENLNQYVDGKPPVSIEYIPREHSAFTIDPAVNTTPDEYVGTESGPCPFTVSGMTGESLQ</sequence>
<evidence type="ECO:0000259" key="2">
    <source>
        <dbReference type="Pfam" id="PF20209"/>
    </source>
</evidence>
<gene>
    <name evidence="3" type="ORF">SISNIDRAFT_421010</name>
</gene>
<accession>A0A164M507</accession>
<dbReference type="InterPro" id="IPR046700">
    <property type="entry name" value="DUF6570"/>
</dbReference>
<dbReference type="EMBL" id="KV419523">
    <property type="protein sequence ID" value="KZS86368.1"/>
    <property type="molecule type" value="Genomic_DNA"/>
</dbReference>
<evidence type="ECO:0000313" key="4">
    <source>
        <dbReference type="Proteomes" id="UP000076722"/>
    </source>
</evidence>
<evidence type="ECO:0000256" key="1">
    <source>
        <dbReference type="SAM" id="MobiDB-lite"/>
    </source>
</evidence>
<dbReference type="AlphaFoldDB" id="A0A164M507"/>
<protein>
    <recommendedName>
        <fullName evidence="2">DUF6570 domain-containing protein</fullName>
    </recommendedName>
</protein>